<protein>
    <submittedName>
        <fullName evidence="6">Helix-turn-helix transcriptional regulator</fullName>
    </submittedName>
</protein>
<dbReference type="AlphaFoldDB" id="A0A552UH51"/>
<keyword evidence="7" id="KW-1185">Reference proteome</keyword>
<evidence type="ECO:0000256" key="2">
    <source>
        <dbReference type="ARBA" id="ARBA00023125"/>
    </source>
</evidence>
<comment type="caution">
    <text evidence="6">The sequence shown here is derived from an EMBL/GenBank/DDBJ whole genome shotgun (WGS) entry which is preliminary data.</text>
</comment>
<dbReference type="PANTHER" id="PTHR46796">
    <property type="entry name" value="HTH-TYPE TRANSCRIPTIONAL ACTIVATOR RHAS-RELATED"/>
    <property type="match status" value="1"/>
</dbReference>
<dbReference type="GO" id="GO:0003700">
    <property type="term" value="F:DNA-binding transcription factor activity"/>
    <property type="evidence" value="ECO:0007669"/>
    <property type="project" value="InterPro"/>
</dbReference>
<dbReference type="InterPro" id="IPR018060">
    <property type="entry name" value="HTH_AraC"/>
</dbReference>
<dbReference type="Gene3D" id="1.10.10.60">
    <property type="entry name" value="Homeodomain-like"/>
    <property type="match status" value="2"/>
</dbReference>
<dbReference type="PROSITE" id="PS00041">
    <property type="entry name" value="HTH_ARAC_FAMILY_1"/>
    <property type="match status" value="1"/>
</dbReference>
<keyword evidence="1" id="KW-0805">Transcription regulation</keyword>
<gene>
    <name evidence="6" type="ORF">FMM06_05140</name>
</gene>
<evidence type="ECO:0000256" key="1">
    <source>
        <dbReference type="ARBA" id="ARBA00023015"/>
    </source>
</evidence>
<proteinExistence type="predicted"/>
<evidence type="ECO:0000256" key="4">
    <source>
        <dbReference type="ARBA" id="ARBA00023163"/>
    </source>
</evidence>
<dbReference type="Proteomes" id="UP000317894">
    <property type="component" value="Unassembled WGS sequence"/>
</dbReference>
<feature type="domain" description="HTH araC/xylS-type" evidence="5">
    <location>
        <begin position="202"/>
        <end position="299"/>
    </location>
</feature>
<keyword evidence="2" id="KW-0238">DNA-binding</keyword>
<evidence type="ECO:0000313" key="6">
    <source>
        <dbReference type="EMBL" id="TRW17540.1"/>
    </source>
</evidence>
<evidence type="ECO:0000313" key="7">
    <source>
        <dbReference type="Proteomes" id="UP000317894"/>
    </source>
</evidence>
<dbReference type="InterPro" id="IPR050204">
    <property type="entry name" value="AraC_XylS_family_regulators"/>
</dbReference>
<dbReference type="PROSITE" id="PS01124">
    <property type="entry name" value="HTH_ARAC_FAMILY_2"/>
    <property type="match status" value="1"/>
</dbReference>
<evidence type="ECO:0000256" key="3">
    <source>
        <dbReference type="ARBA" id="ARBA00023159"/>
    </source>
</evidence>
<dbReference type="OrthoDB" id="7470293at2"/>
<dbReference type="Pfam" id="PF12833">
    <property type="entry name" value="HTH_18"/>
    <property type="match status" value="1"/>
</dbReference>
<dbReference type="InterPro" id="IPR009057">
    <property type="entry name" value="Homeodomain-like_sf"/>
</dbReference>
<dbReference type="SMART" id="SM00342">
    <property type="entry name" value="HTH_ARAC"/>
    <property type="match status" value="1"/>
</dbReference>
<dbReference type="GO" id="GO:0043565">
    <property type="term" value="F:sequence-specific DNA binding"/>
    <property type="evidence" value="ECO:0007669"/>
    <property type="project" value="InterPro"/>
</dbReference>
<dbReference type="RefSeq" id="WP_143555085.1">
    <property type="nucleotide sequence ID" value="NZ_VJWA01000001.1"/>
</dbReference>
<sequence>MLDSARPGPAFHASVGHAAFDAIRFSEKPVAQLVARPSQPLAIVRHVGSAHDGIVSAATEPNGFDTLVLNVTSGGRYRGRVGGARVDLPLQRGQMSFVPGTQDFDIDYPASNGVVLLMLPQTLGAQLGAAMGTGVPSPMFSERHDRLAQLFLMTERELVMPGFASDLMIDGLLRAMFTILARREGGGPPPPSRVHLPPAKLKRVTDFIEAELGRGISLDDIAGVAGLSPFHFSRVFKMATGETPYRFLGARRLARARALLAGAMPLAEIALACGFASQSHFTAAFTKAFGLSPGRYRRQLAD</sequence>
<accession>A0A552UH51</accession>
<dbReference type="InterPro" id="IPR037923">
    <property type="entry name" value="HTH-like"/>
</dbReference>
<organism evidence="6 7">
    <name type="scientific">Glacieibacterium frigidum</name>
    <dbReference type="NCBI Taxonomy" id="2593303"/>
    <lineage>
        <taxon>Bacteria</taxon>
        <taxon>Pseudomonadati</taxon>
        <taxon>Pseudomonadota</taxon>
        <taxon>Alphaproteobacteria</taxon>
        <taxon>Sphingomonadales</taxon>
        <taxon>Sphingosinicellaceae</taxon>
        <taxon>Glacieibacterium</taxon>
    </lineage>
</organism>
<reference evidence="6 7" key="1">
    <citation type="submission" date="2019-07" db="EMBL/GenBank/DDBJ databases">
        <title>Novel species isolated from glacier.</title>
        <authorList>
            <person name="Liu Q."/>
            <person name="Xin Y.-H."/>
        </authorList>
    </citation>
    <scope>NUCLEOTIDE SEQUENCE [LARGE SCALE GENOMIC DNA]</scope>
    <source>
        <strain evidence="6 7">LB1R16</strain>
    </source>
</reference>
<keyword evidence="4" id="KW-0804">Transcription</keyword>
<dbReference type="SUPFAM" id="SSF46689">
    <property type="entry name" value="Homeodomain-like"/>
    <property type="match status" value="2"/>
</dbReference>
<dbReference type="InterPro" id="IPR020449">
    <property type="entry name" value="Tscrpt_reg_AraC-type_HTH"/>
</dbReference>
<dbReference type="EMBL" id="VJWA01000001">
    <property type="protein sequence ID" value="TRW17540.1"/>
    <property type="molecule type" value="Genomic_DNA"/>
</dbReference>
<dbReference type="PANTHER" id="PTHR46796:SF6">
    <property type="entry name" value="ARAC SUBFAMILY"/>
    <property type="match status" value="1"/>
</dbReference>
<dbReference type="SUPFAM" id="SSF51215">
    <property type="entry name" value="Regulatory protein AraC"/>
    <property type="match status" value="1"/>
</dbReference>
<evidence type="ECO:0000259" key="5">
    <source>
        <dbReference type="PROSITE" id="PS01124"/>
    </source>
</evidence>
<dbReference type="InterPro" id="IPR018062">
    <property type="entry name" value="HTH_AraC-typ_CS"/>
</dbReference>
<dbReference type="PRINTS" id="PR00032">
    <property type="entry name" value="HTHARAC"/>
</dbReference>
<name>A0A552UH51_9SPHN</name>
<keyword evidence="3" id="KW-0010">Activator</keyword>